<dbReference type="OrthoDB" id="4418895at2"/>
<keyword evidence="3" id="KW-1185">Reference proteome</keyword>
<reference evidence="2 3" key="1">
    <citation type="submission" date="2012-11" db="EMBL/GenBank/DDBJ databases">
        <title>The complete genome sequence of Corynebacterium maris Coryn-1 (=DSM 45190).</title>
        <authorList>
            <person name="Schaffert L."/>
            <person name="Albersmeier A."/>
            <person name="Kalinowski J."/>
            <person name="Ruckert C."/>
        </authorList>
    </citation>
    <scope>NUCLEOTIDE SEQUENCE [LARGE SCALE GENOMIC DNA]</scope>
    <source>
        <strain evidence="3">Coryn-1</strain>
    </source>
</reference>
<proteinExistence type="predicted"/>
<evidence type="ECO:0000256" key="1">
    <source>
        <dbReference type="SAM" id="Phobius"/>
    </source>
</evidence>
<keyword evidence="1" id="KW-0812">Transmembrane</keyword>
<dbReference type="AlphaFoldDB" id="S5TGS0"/>
<dbReference type="RefSeq" id="WP_020934019.1">
    <property type="nucleotide sequence ID" value="NC_021915.1"/>
</dbReference>
<dbReference type="Proteomes" id="UP000015388">
    <property type="component" value="Chromosome"/>
</dbReference>
<sequence length="68" mass="7500">MTGLEYFREKLPTAATVAVIIAFLSTLLTRESPFGLGDIIFFAGVWLAGTVFAAVILIVIEVVRDRWL</sequence>
<dbReference type="EMBL" id="CP003924">
    <property type="protein sequence ID" value="AGS34086.1"/>
    <property type="molecule type" value="Genomic_DNA"/>
</dbReference>
<organism evidence="2 3">
    <name type="scientific">Corynebacterium maris DSM 45190</name>
    <dbReference type="NCBI Taxonomy" id="1224163"/>
    <lineage>
        <taxon>Bacteria</taxon>
        <taxon>Bacillati</taxon>
        <taxon>Actinomycetota</taxon>
        <taxon>Actinomycetes</taxon>
        <taxon>Mycobacteriales</taxon>
        <taxon>Corynebacteriaceae</taxon>
        <taxon>Corynebacterium</taxon>
    </lineage>
</organism>
<evidence type="ECO:0000313" key="2">
    <source>
        <dbReference type="EMBL" id="AGS34086.1"/>
    </source>
</evidence>
<keyword evidence="1" id="KW-1133">Transmembrane helix</keyword>
<evidence type="ECO:0000313" key="3">
    <source>
        <dbReference type="Proteomes" id="UP000015388"/>
    </source>
</evidence>
<feature type="transmembrane region" description="Helical" evidence="1">
    <location>
        <begin position="39"/>
        <end position="63"/>
    </location>
</feature>
<dbReference type="eggNOG" id="ENOG5031MWA">
    <property type="taxonomic scope" value="Bacteria"/>
</dbReference>
<accession>S5TGS0</accession>
<dbReference type="HOGENOM" id="CLU_2823825_0_0_11"/>
<keyword evidence="1" id="KW-0472">Membrane</keyword>
<gene>
    <name evidence="2" type="ORF">B841_03015</name>
</gene>
<dbReference type="PATRIC" id="fig|1224163.3.peg.605"/>
<name>S5TGS0_9CORY</name>
<dbReference type="STRING" id="1224163.B841_03015"/>
<protein>
    <submittedName>
        <fullName evidence="2">Uncharacterized protein</fullName>
    </submittedName>
</protein>
<dbReference type="KEGG" id="cmd:B841_03015"/>